<feature type="region of interest" description="Disordered" evidence="1">
    <location>
        <begin position="1"/>
        <end position="20"/>
    </location>
</feature>
<gene>
    <name evidence="2" type="ORF">BaRGS_00025834</name>
</gene>
<sequence>MARSVNSVAGNNRARSSCFSSACGRVVCRTCRNPDIYGESRRSFYRNDRKVYEDPV</sequence>
<reference evidence="2 3" key="1">
    <citation type="journal article" date="2023" name="Sci. Data">
        <title>Genome assembly of the Korean intertidal mud-creeper Batillaria attramentaria.</title>
        <authorList>
            <person name="Patra A.K."/>
            <person name="Ho P.T."/>
            <person name="Jun S."/>
            <person name="Lee S.J."/>
            <person name="Kim Y."/>
            <person name="Won Y.J."/>
        </authorList>
    </citation>
    <scope>NUCLEOTIDE SEQUENCE [LARGE SCALE GENOMIC DNA]</scope>
    <source>
        <strain evidence="2">Wonlab-2016</strain>
    </source>
</reference>
<evidence type="ECO:0000313" key="2">
    <source>
        <dbReference type="EMBL" id="KAK7482934.1"/>
    </source>
</evidence>
<dbReference type="EMBL" id="JACVVK020000236">
    <property type="protein sequence ID" value="KAK7482934.1"/>
    <property type="molecule type" value="Genomic_DNA"/>
</dbReference>
<accession>A0ABD0K6H9</accession>
<dbReference type="AlphaFoldDB" id="A0ABD0K6H9"/>
<keyword evidence="3" id="KW-1185">Reference proteome</keyword>
<dbReference type="Proteomes" id="UP001519460">
    <property type="component" value="Unassembled WGS sequence"/>
</dbReference>
<proteinExistence type="predicted"/>
<feature type="non-terminal residue" evidence="2">
    <location>
        <position position="56"/>
    </location>
</feature>
<comment type="caution">
    <text evidence="2">The sequence shown here is derived from an EMBL/GenBank/DDBJ whole genome shotgun (WGS) entry which is preliminary data.</text>
</comment>
<name>A0ABD0K6H9_9CAEN</name>
<protein>
    <submittedName>
        <fullName evidence="2">Uncharacterized protein</fullName>
    </submittedName>
</protein>
<organism evidence="2 3">
    <name type="scientific">Batillaria attramentaria</name>
    <dbReference type="NCBI Taxonomy" id="370345"/>
    <lineage>
        <taxon>Eukaryota</taxon>
        <taxon>Metazoa</taxon>
        <taxon>Spiralia</taxon>
        <taxon>Lophotrochozoa</taxon>
        <taxon>Mollusca</taxon>
        <taxon>Gastropoda</taxon>
        <taxon>Caenogastropoda</taxon>
        <taxon>Sorbeoconcha</taxon>
        <taxon>Cerithioidea</taxon>
        <taxon>Batillariidae</taxon>
        <taxon>Batillaria</taxon>
    </lineage>
</organism>
<evidence type="ECO:0000313" key="3">
    <source>
        <dbReference type="Proteomes" id="UP001519460"/>
    </source>
</evidence>
<evidence type="ECO:0000256" key="1">
    <source>
        <dbReference type="SAM" id="MobiDB-lite"/>
    </source>
</evidence>